<dbReference type="RefSeq" id="WP_119667469.1">
    <property type="nucleotide sequence ID" value="NZ_QXED01000002.1"/>
</dbReference>
<dbReference type="Proteomes" id="UP000283523">
    <property type="component" value="Unassembled WGS sequence"/>
</dbReference>
<dbReference type="Gene3D" id="3.40.50.300">
    <property type="entry name" value="P-loop containing nucleotide triphosphate hydrolases"/>
    <property type="match status" value="2"/>
</dbReference>
<keyword evidence="1" id="KW-0547">Nucleotide-binding</keyword>
<dbReference type="Pfam" id="PF13538">
    <property type="entry name" value="UvrD_C_2"/>
    <property type="match status" value="1"/>
</dbReference>
<evidence type="ECO:0000259" key="3">
    <source>
        <dbReference type="Pfam" id="PF13538"/>
    </source>
</evidence>
<keyword evidence="5" id="KW-1185">Reference proteome</keyword>
<sequence length="470" mass="53377">MPPALTPSQQLVFDQILQFLQSDAHRAFVLKGYAGTGKTFLMQQLASHLSKPTSEQPFQLLATTGRAAAVLRGKTGFESKTVHSALYTFSKVEGDSEDIADEANIDQFGQMALRFDIRVKGDESVIYIIDEASMLSSEVSDKPSFAQFGSGRLLIDLLEAIPKGKFIFVGDPCQLPPVGQDFSPALTSDWLEQQGVATQEAELSEILRTDKDNDILVVAGHVRRMLENRDEIIPKWPKIPALRRHNVTVCPTEEQLFETYWQGVQQGTNSIAIAMSNAQCYKINERIRALKFGVDHAPLQVGDRLLVTQNNYIVPLTNGDFVKVTAIGERRHHCNLMFTSIRVRNELTDTVHEVLFIEDLLHRRATNITPENHRELMIAYSRECRQKGIKPNSQAYKDGMMKDPYLNALRATFGYAVTCHKAQGGEWDHVFLFLQKSMYGMLRPDLFRWWYTAITRARQHVCLHYDWWLA</sequence>
<dbReference type="Pfam" id="PF13604">
    <property type="entry name" value="AAA_30"/>
    <property type="match status" value="1"/>
</dbReference>
<evidence type="ECO:0000256" key="1">
    <source>
        <dbReference type="ARBA" id="ARBA00022741"/>
    </source>
</evidence>
<organism evidence="4 5">
    <name type="scientific">Fibrisoma montanum</name>
    <dbReference type="NCBI Taxonomy" id="2305895"/>
    <lineage>
        <taxon>Bacteria</taxon>
        <taxon>Pseudomonadati</taxon>
        <taxon>Bacteroidota</taxon>
        <taxon>Cytophagia</taxon>
        <taxon>Cytophagales</taxon>
        <taxon>Spirosomataceae</taxon>
        <taxon>Fibrisoma</taxon>
    </lineage>
</organism>
<dbReference type="InterPro" id="IPR027417">
    <property type="entry name" value="P-loop_NTPase"/>
</dbReference>
<dbReference type="GO" id="GO:0005524">
    <property type="term" value="F:ATP binding"/>
    <property type="evidence" value="ECO:0007669"/>
    <property type="project" value="UniProtKB-KW"/>
</dbReference>
<dbReference type="PANTHER" id="PTHR43788">
    <property type="entry name" value="DNA2/NAM7 HELICASE FAMILY MEMBER"/>
    <property type="match status" value="1"/>
</dbReference>
<protein>
    <submittedName>
        <fullName evidence="4">DUF2075 domain-containing protein</fullName>
    </submittedName>
</protein>
<dbReference type="SUPFAM" id="SSF52540">
    <property type="entry name" value="P-loop containing nucleoside triphosphate hydrolases"/>
    <property type="match status" value="1"/>
</dbReference>
<gene>
    <name evidence="4" type="ORF">DYU11_09875</name>
</gene>
<feature type="domain" description="UvrD-like helicase C-terminal" evidence="3">
    <location>
        <begin position="414"/>
        <end position="463"/>
    </location>
</feature>
<evidence type="ECO:0000313" key="4">
    <source>
        <dbReference type="EMBL" id="RIV25587.1"/>
    </source>
</evidence>
<dbReference type="OrthoDB" id="9803432at2"/>
<evidence type="ECO:0000256" key="2">
    <source>
        <dbReference type="ARBA" id="ARBA00022840"/>
    </source>
</evidence>
<name>A0A418MFQ2_9BACT</name>
<dbReference type="CDD" id="cd18809">
    <property type="entry name" value="SF1_C_RecD"/>
    <property type="match status" value="1"/>
</dbReference>
<keyword evidence="2" id="KW-0067">ATP-binding</keyword>
<dbReference type="InterPro" id="IPR027785">
    <property type="entry name" value="UvrD-like_helicase_C"/>
</dbReference>
<dbReference type="PANTHER" id="PTHR43788:SF6">
    <property type="entry name" value="DNA HELICASE B"/>
    <property type="match status" value="1"/>
</dbReference>
<dbReference type="GO" id="GO:0003678">
    <property type="term" value="F:DNA helicase activity"/>
    <property type="evidence" value="ECO:0007669"/>
    <property type="project" value="UniProtKB-ARBA"/>
</dbReference>
<comment type="caution">
    <text evidence="4">The sequence shown here is derived from an EMBL/GenBank/DDBJ whole genome shotgun (WGS) entry which is preliminary data.</text>
</comment>
<proteinExistence type="predicted"/>
<reference evidence="4 5" key="1">
    <citation type="submission" date="2018-08" db="EMBL/GenBank/DDBJ databases">
        <title>Fibrisoma montanum sp. nov., isolated from Danxia mountain soil.</title>
        <authorList>
            <person name="Huang Y."/>
        </authorList>
    </citation>
    <scope>NUCLEOTIDE SEQUENCE [LARGE SCALE GENOMIC DNA]</scope>
    <source>
        <strain evidence="4 5">HYT19</strain>
    </source>
</reference>
<dbReference type="InterPro" id="IPR050534">
    <property type="entry name" value="Coronavir_polyprotein_1ab"/>
</dbReference>
<evidence type="ECO:0000313" key="5">
    <source>
        <dbReference type="Proteomes" id="UP000283523"/>
    </source>
</evidence>
<accession>A0A418MFQ2</accession>
<dbReference type="EMBL" id="QXED01000002">
    <property type="protein sequence ID" value="RIV25587.1"/>
    <property type="molecule type" value="Genomic_DNA"/>
</dbReference>
<dbReference type="AlphaFoldDB" id="A0A418MFQ2"/>